<evidence type="ECO:0000313" key="3">
    <source>
        <dbReference type="EMBL" id="ATG50213.1"/>
    </source>
</evidence>
<dbReference type="EMBL" id="CP023563">
    <property type="protein sequence ID" value="ATG50213.1"/>
    <property type="molecule type" value="Genomic_DNA"/>
</dbReference>
<dbReference type="KEGG" id="brz:CFK38_00765"/>
<name>A0A291GI45_9MICO</name>
<dbReference type="InterPro" id="IPR002178">
    <property type="entry name" value="PTS_EIIA_type-2_dom"/>
</dbReference>
<feature type="domain" description="PTS EIIA type-2" evidence="2">
    <location>
        <begin position="24"/>
        <end position="171"/>
    </location>
</feature>
<dbReference type="PANTHER" id="PTHR47738">
    <property type="entry name" value="PTS SYSTEM FRUCTOSE-LIKE EIIA COMPONENT-RELATED"/>
    <property type="match status" value="1"/>
</dbReference>
<evidence type="ECO:0000256" key="1">
    <source>
        <dbReference type="SAM" id="MobiDB-lite"/>
    </source>
</evidence>
<proteinExistence type="predicted"/>
<dbReference type="Proteomes" id="UP000218165">
    <property type="component" value="Chromosome"/>
</dbReference>
<sequence length="174" mass="18061">MNEDSTAQSGNAAAADEDAAAPQASILPGAALLGLEADDAPAALRALSARLREIGAVTDSFEAAVLLREEKHPTGLPTLVPAAIPHTDPEHVITPGFAVAVPEEPVAFGEIGSSGERTIWAELIIMLVLADATSQLSALQNLVARLQEPDAVRAMLAASDDADLERRARDWLAG</sequence>
<feature type="compositionally biased region" description="Polar residues" evidence="1">
    <location>
        <begin position="1"/>
        <end position="11"/>
    </location>
</feature>
<dbReference type="CDD" id="cd00211">
    <property type="entry name" value="PTS_IIA_fru"/>
    <property type="match status" value="1"/>
</dbReference>
<dbReference type="RefSeq" id="WP_096801353.1">
    <property type="nucleotide sequence ID" value="NZ_CP023563.1"/>
</dbReference>
<protein>
    <submittedName>
        <fullName evidence="3">PTS fructose transporter subunit IIA</fullName>
    </submittedName>
</protein>
<dbReference type="SUPFAM" id="SSF55804">
    <property type="entry name" value="Phoshotransferase/anion transport protein"/>
    <property type="match status" value="1"/>
</dbReference>
<feature type="region of interest" description="Disordered" evidence="1">
    <location>
        <begin position="1"/>
        <end position="21"/>
    </location>
</feature>
<gene>
    <name evidence="3" type="ORF">CFK38_00765</name>
</gene>
<organism evidence="3 4">
    <name type="scientific">Brachybacterium vulturis</name>
    <dbReference type="NCBI Taxonomy" id="2017484"/>
    <lineage>
        <taxon>Bacteria</taxon>
        <taxon>Bacillati</taxon>
        <taxon>Actinomycetota</taxon>
        <taxon>Actinomycetes</taxon>
        <taxon>Micrococcales</taxon>
        <taxon>Dermabacteraceae</taxon>
        <taxon>Brachybacterium</taxon>
    </lineage>
</organism>
<dbReference type="OrthoDB" id="3192919at2"/>
<dbReference type="Gene3D" id="3.40.930.10">
    <property type="entry name" value="Mannitol-specific EII, Chain A"/>
    <property type="match status" value="1"/>
</dbReference>
<accession>A0A291GI45</accession>
<dbReference type="AlphaFoldDB" id="A0A291GI45"/>
<dbReference type="Pfam" id="PF00359">
    <property type="entry name" value="PTS_EIIA_2"/>
    <property type="match status" value="1"/>
</dbReference>
<dbReference type="InterPro" id="IPR016152">
    <property type="entry name" value="PTrfase/Anion_transptr"/>
</dbReference>
<dbReference type="PANTHER" id="PTHR47738:SF3">
    <property type="entry name" value="PHOSPHOTRANSFERASE SYSTEM MANNITOL_FRUCTOSE-SPECIFIC IIA DOMAIN CONTAINING PROTEIN"/>
    <property type="match status" value="1"/>
</dbReference>
<reference evidence="4" key="1">
    <citation type="submission" date="2017-09" db="EMBL/GenBank/DDBJ databases">
        <title>Brachybacterium sp. VM2412.</title>
        <authorList>
            <person name="Tak E.J."/>
            <person name="Bae J.-W."/>
        </authorList>
    </citation>
    <scope>NUCLEOTIDE SEQUENCE [LARGE SCALE GENOMIC DNA]</scope>
    <source>
        <strain evidence="4">VM2412</strain>
    </source>
</reference>
<evidence type="ECO:0000259" key="2">
    <source>
        <dbReference type="PROSITE" id="PS51094"/>
    </source>
</evidence>
<dbReference type="InterPro" id="IPR051541">
    <property type="entry name" value="PTS_SugarTrans_NitroReg"/>
</dbReference>
<evidence type="ECO:0000313" key="4">
    <source>
        <dbReference type="Proteomes" id="UP000218165"/>
    </source>
</evidence>
<dbReference type="PROSITE" id="PS51094">
    <property type="entry name" value="PTS_EIIA_TYPE_2"/>
    <property type="match status" value="1"/>
</dbReference>
<keyword evidence="4" id="KW-1185">Reference proteome</keyword>